<feature type="region of interest" description="Disordered" evidence="1">
    <location>
        <begin position="110"/>
        <end position="135"/>
    </location>
</feature>
<evidence type="ECO:0000313" key="2">
    <source>
        <dbReference type="EMBL" id="GIY37068.1"/>
    </source>
</evidence>
<dbReference type="EMBL" id="BPLQ01008398">
    <property type="protein sequence ID" value="GIY37068.1"/>
    <property type="molecule type" value="Genomic_DNA"/>
</dbReference>
<reference evidence="2 3" key="1">
    <citation type="submission" date="2021-06" db="EMBL/GenBank/DDBJ databases">
        <title>Caerostris darwini draft genome.</title>
        <authorList>
            <person name="Kono N."/>
            <person name="Arakawa K."/>
        </authorList>
    </citation>
    <scope>NUCLEOTIDE SEQUENCE [LARGE SCALE GENOMIC DNA]</scope>
</reference>
<organism evidence="2 3">
    <name type="scientific">Caerostris darwini</name>
    <dbReference type="NCBI Taxonomy" id="1538125"/>
    <lineage>
        <taxon>Eukaryota</taxon>
        <taxon>Metazoa</taxon>
        <taxon>Ecdysozoa</taxon>
        <taxon>Arthropoda</taxon>
        <taxon>Chelicerata</taxon>
        <taxon>Arachnida</taxon>
        <taxon>Araneae</taxon>
        <taxon>Araneomorphae</taxon>
        <taxon>Entelegynae</taxon>
        <taxon>Araneoidea</taxon>
        <taxon>Araneidae</taxon>
        <taxon>Caerostris</taxon>
    </lineage>
</organism>
<proteinExistence type="predicted"/>
<protein>
    <submittedName>
        <fullName evidence="2">Uncharacterized protein</fullName>
    </submittedName>
</protein>
<gene>
    <name evidence="2" type="ORF">CDAR_387801</name>
</gene>
<dbReference type="AlphaFoldDB" id="A0AAV4SZL7"/>
<accession>A0AAV4SZL7</accession>
<dbReference type="Proteomes" id="UP001054837">
    <property type="component" value="Unassembled WGS sequence"/>
</dbReference>
<sequence>MSPEKVLFSLLFSLFICPPEDLPSPISLSIGVLKSRDAQTVRAFLQCPNCSSISSVPKQFEHFISGQSVRAFLQCPNCSSRSPQEFIPGEEKKCPNCFSRSPQEFIPVEEKKCPNTSSRSPQEFIPGEEKRCPNT</sequence>
<keyword evidence="3" id="KW-1185">Reference proteome</keyword>
<evidence type="ECO:0000313" key="3">
    <source>
        <dbReference type="Proteomes" id="UP001054837"/>
    </source>
</evidence>
<name>A0AAV4SZL7_9ARAC</name>
<evidence type="ECO:0000256" key="1">
    <source>
        <dbReference type="SAM" id="MobiDB-lite"/>
    </source>
</evidence>
<comment type="caution">
    <text evidence="2">The sequence shown here is derived from an EMBL/GenBank/DDBJ whole genome shotgun (WGS) entry which is preliminary data.</text>
</comment>